<sequence>MTWINGRQGGYQIKTAHLQGTDVKTIVSWMALTDPKDLTVDADTYRFLFIVI</sequence>
<reference evidence="1" key="2">
    <citation type="submission" date="2020-11" db="EMBL/GenBank/DDBJ databases">
        <authorList>
            <person name="McCartney M.A."/>
            <person name="Auch B."/>
            <person name="Kono T."/>
            <person name="Mallez S."/>
            <person name="Becker A."/>
            <person name="Gohl D.M."/>
            <person name="Silverstein K.A.T."/>
            <person name="Koren S."/>
            <person name="Bechman K.B."/>
            <person name="Herman A."/>
            <person name="Abrahante J.E."/>
            <person name="Garbe J."/>
        </authorList>
    </citation>
    <scope>NUCLEOTIDE SEQUENCE</scope>
    <source>
        <strain evidence="1">Duluth1</strain>
        <tissue evidence="1">Whole animal</tissue>
    </source>
</reference>
<dbReference type="Proteomes" id="UP000828390">
    <property type="component" value="Unassembled WGS sequence"/>
</dbReference>
<accession>A0A9D4E6S0</accession>
<dbReference type="AlphaFoldDB" id="A0A9D4E6S0"/>
<comment type="caution">
    <text evidence="1">The sequence shown here is derived from an EMBL/GenBank/DDBJ whole genome shotgun (WGS) entry which is preliminary data.</text>
</comment>
<evidence type="ECO:0000313" key="1">
    <source>
        <dbReference type="EMBL" id="KAH3773336.1"/>
    </source>
</evidence>
<keyword evidence="2" id="KW-1185">Reference proteome</keyword>
<protein>
    <submittedName>
        <fullName evidence="1">Uncharacterized protein</fullName>
    </submittedName>
</protein>
<organism evidence="1 2">
    <name type="scientific">Dreissena polymorpha</name>
    <name type="common">Zebra mussel</name>
    <name type="synonym">Mytilus polymorpha</name>
    <dbReference type="NCBI Taxonomy" id="45954"/>
    <lineage>
        <taxon>Eukaryota</taxon>
        <taxon>Metazoa</taxon>
        <taxon>Spiralia</taxon>
        <taxon>Lophotrochozoa</taxon>
        <taxon>Mollusca</taxon>
        <taxon>Bivalvia</taxon>
        <taxon>Autobranchia</taxon>
        <taxon>Heteroconchia</taxon>
        <taxon>Euheterodonta</taxon>
        <taxon>Imparidentia</taxon>
        <taxon>Neoheterodontei</taxon>
        <taxon>Myida</taxon>
        <taxon>Dreissenoidea</taxon>
        <taxon>Dreissenidae</taxon>
        <taxon>Dreissena</taxon>
    </lineage>
</organism>
<evidence type="ECO:0000313" key="2">
    <source>
        <dbReference type="Proteomes" id="UP000828390"/>
    </source>
</evidence>
<name>A0A9D4E6S0_DREPO</name>
<gene>
    <name evidence="1" type="ORF">DPMN_174695</name>
</gene>
<dbReference type="EMBL" id="JAIWYP010000009">
    <property type="protein sequence ID" value="KAH3773336.1"/>
    <property type="molecule type" value="Genomic_DNA"/>
</dbReference>
<proteinExistence type="predicted"/>
<reference evidence="1" key="1">
    <citation type="journal article" date="2019" name="bioRxiv">
        <title>The Genome of the Zebra Mussel, Dreissena polymorpha: A Resource for Invasive Species Research.</title>
        <authorList>
            <person name="McCartney M.A."/>
            <person name="Auch B."/>
            <person name="Kono T."/>
            <person name="Mallez S."/>
            <person name="Zhang Y."/>
            <person name="Obille A."/>
            <person name="Becker A."/>
            <person name="Abrahante J.E."/>
            <person name="Garbe J."/>
            <person name="Badalamenti J.P."/>
            <person name="Herman A."/>
            <person name="Mangelson H."/>
            <person name="Liachko I."/>
            <person name="Sullivan S."/>
            <person name="Sone E.D."/>
            <person name="Koren S."/>
            <person name="Silverstein K.A.T."/>
            <person name="Beckman K.B."/>
            <person name="Gohl D.M."/>
        </authorList>
    </citation>
    <scope>NUCLEOTIDE SEQUENCE</scope>
    <source>
        <strain evidence="1">Duluth1</strain>
        <tissue evidence="1">Whole animal</tissue>
    </source>
</reference>